<sequence>MVGMETPCLCEGPWTVPYKYLACLTAPCVVGHIQVGLTWLTAQNKQDVRSTPDSTWCPRASSGQRCSRRAEGSQGDQDARARSHHHCQPQGNLQYSQPSNKHDGSEYRGGCLL</sequence>
<dbReference type="AlphaFoldDB" id="A0A0D2F4S6"/>
<accession>A0A0D2F4S6</accession>
<feature type="region of interest" description="Disordered" evidence="1">
    <location>
        <begin position="48"/>
        <end position="113"/>
    </location>
</feature>
<organism evidence="2 3">
    <name type="scientific">Phialophora macrospora</name>
    <dbReference type="NCBI Taxonomy" id="1851006"/>
    <lineage>
        <taxon>Eukaryota</taxon>
        <taxon>Fungi</taxon>
        <taxon>Dikarya</taxon>
        <taxon>Ascomycota</taxon>
        <taxon>Pezizomycotina</taxon>
        <taxon>Eurotiomycetes</taxon>
        <taxon>Chaetothyriomycetidae</taxon>
        <taxon>Chaetothyriales</taxon>
        <taxon>Herpotrichiellaceae</taxon>
        <taxon>Phialophora</taxon>
    </lineage>
</organism>
<feature type="compositionally biased region" description="Polar residues" evidence="1">
    <location>
        <begin position="89"/>
        <end position="99"/>
    </location>
</feature>
<dbReference type="EMBL" id="KN846962">
    <property type="protein sequence ID" value="KIW62883.1"/>
    <property type="molecule type" value="Genomic_DNA"/>
</dbReference>
<reference evidence="2 3" key="1">
    <citation type="submission" date="2015-01" db="EMBL/GenBank/DDBJ databases">
        <title>The Genome Sequence of Capronia semiimmersa CBS27337.</title>
        <authorList>
            <consortium name="The Broad Institute Genomics Platform"/>
            <person name="Cuomo C."/>
            <person name="de Hoog S."/>
            <person name="Gorbushina A."/>
            <person name="Stielow B."/>
            <person name="Teixiera M."/>
            <person name="Abouelleil A."/>
            <person name="Chapman S.B."/>
            <person name="Priest M."/>
            <person name="Young S.K."/>
            <person name="Wortman J."/>
            <person name="Nusbaum C."/>
            <person name="Birren B."/>
        </authorList>
    </citation>
    <scope>NUCLEOTIDE SEQUENCE [LARGE SCALE GENOMIC DNA]</scope>
    <source>
        <strain evidence="2 3">CBS 27337</strain>
    </source>
</reference>
<evidence type="ECO:0000313" key="3">
    <source>
        <dbReference type="Proteomes" id="UP000054266"/>
    </source>
</evidence>
<dbReference type="HOGENOM" id="CLU_2133211_0_0_1"/>
<protein>
    <submittedName>
        <fullName evidence="2">Uncharacterized protein</fullName>
    </submittedName>
</protein>
<name>A0A0D2F4S6_9EURO</name>
<gene>
    <name evidence="2" type="ORF">PV04_09775</name>
</gene>
<keyword evidence="3" id="KW-1185">Reference proteome</keyword>
<evidence type="ECO:0000313" key="2">
    <source>
        <dbReference type="EMBL" id="KIW62883.1"/>
    </source>
</evidence>
<proteinExistence type="predicted"/>
<dbReference type="Proteomes" id="UP000054266">
    <property type="component" value="Unassembled WGS sequence"/>
</dbReference>
<evidence type="ECO:0000256" key="1">
    <source>
        <dbReference type="SAM" id="MobiDB-lite"/>
    </source>
</evidence>